<gene>
    <name evidence="2" type="ORF">FZO59_21785</name>
</gene>
<reference evidence="2 3" key="1">
    <citation type="submission" date="2019-08" db="EMBL/GenBank/DDBJ databases">
        <title>The draft genome of Lelliottia nimipressuralis strain CICC 24156.</title>
        <authorList>
            <person name="Wu W."/>
            <person name="Feng Y."/>
            <person name="Zong Z."/>
        </authorList>
    </citation>
    <scope>NUCLEOTIDE SEQUENCE [LARGE SCALE GENOMIC DNA]</scope>
    <source>
        <strain evidence="2 3">CICC 24156</strain>
    </source>
</reference>
<dbReference type="EMBL" id="VTFR01000018">
    <property type="protein sequence ID" value="TYT28535.1"/>
    <property type="molecule type" value="Genomic_DNA"/>
</dbReference>
<dbReference type="RefSeq" id="WP_129036402.1">
    <property type="nucleotide sequence ID" value="NZ_SDDX01000041.1"/>
</dbReference>
<sequence>MPITSEENRNDDIDLTAETSVSEDLSELDMAALEKIDALQVSELGKRRTVIQAQTAHYRLQPGHHGGSNVFFNRDGADYRYSLTDGVYGSMYLARSPVTSMKEVFQKKKGLKESDLDNYYMGTVVTEKDVVILQLNELVSATTLTIHDVTTPTRAVTQRLAAKIHAAGFDGMEYLSNVTGELCLVLWHDSPSGAGMASTATQQRLSDFEYNGKDAADILTWDLGIPVDV</sequence>
<evidence type="ECO:0000313" key="2">
    <source>
        <dbReference type="EMBL" id="TYT28535.1"/>
    </source>
</evidence>
<keyword evidence="3" id="KW-1185">Reference proteome</keyword>
<feature type="domain" description="RES" evidence="1">
    <location>
        <begin position="85"/>
        <end position="201"/>
    </location>
</feature>
<protein>
    <submittedName>
        <fullName evidence="2">RES family NAD+ phosphorylase</fullName>
    </submittedName>
</protein>
<name>A0ABY3NWU8_9ENTR</name>
<proteinExistence type="predicted"/>
<evidence type="ECO:0000313" key="3">
    <source>
        <dbReference type="Proteomes" id="UP000323910"/>
    </source>
</evidence>
<dbReference type="InterPro" id="IPR014914">
    <property type="entry name" value="RES_dom"/>
</dbReference>
<evidence type="ECO:0000259" key="1">
    <source>
        <dbReference type="Pfam" id="PF08808"/>
    </source>
</evidence>
<comment type="caution">
    <text evidence="2">The sequence shown here is derived from an EMBL/GenBank/DDBJ whole genome shotgun (WGS) entry which is preliminary data.</text>
</comment>
<organism evidence="2 3">
    <name type="scientific">Lelliottia nimipressuralis</name>
    <dbReference type="NCBI Taxonomy" id="69220"/>
    <lineage>
        <taxon>Bacteria</taxon>
        <taxon>Pseudomonadati</taxon>
        <taxon>Pseudomonadota</taxon>
        <taxon>Gammaproteobacteria</taxon>
        <taxon>Enterobacterales</taxon>
        <taxon>Enterobacteriaceae</taxon>
        <taxon>Lelliottia</taxon>
    </lineage>
</organism>
<dbReference type="Proteomes" id="UP000323910">
    <property type="component" value="Unassembled WGS sequence"/>
</dbReference>
<dbReference type="Pfam" id="PF08808">
    <property type="entry name" value="RES"/>
    <property type="match status" value="1"/>
</dbReference>
<accession>A0ABY3NWU8</accession>